<dbReference type="GO" id="GO:0005737">
    <property type="term" value="C:cytoplasm"/>
    <property type="evidence" value="ECO:0007669"/>
    <property type="project" value="TreeGrafter"/>
</dbReference>
<dbReference type="EMBL" id="CAADFO010000078">
    <property type="protein sequence ID" value="VFK31139.1"/>
    <property type="molecule type" value="Genomic_DNA"/>
</dbReference>
<dbReference type="EMBL" id="CAADGH010000078">
    <property type="protein sequence ID" value="VFK76835.1"/>
    <property type="molecule type" value="Genomic_DNA"/>
</dbReference>
<dbReference type="SUPFAM" id="SSF52777">
    <property type="entry name" value="CoA-dependent acyltransferases"/>
    <property type="match status" value="1"/>
</dbReference>
<dbReference type="InterPro" id="IPR003016">
    <property type="entry name" value="2-oxoA_DH_lipoyl-BS"/>
</dbReference>
<evidence type="ECO:0000256" key="8">
    <source>
        <dbReference type="ARBA" id="ARBA00048370"/>
    </source>
</evidence>
<dbReference type="PANTHER" id="PTHR43178">
    <property type="entry name" value="DIHYDROLIPOAMIDE ACETYLTRANSFERASE COMPONENT OF PYRUVATE DEHYDROGENASE COMPLEX"/>
    <property type="match status" value="1"/>
</dbReference>
<dbReference type="SUPFAM" id="SSF47005">
    <property type="entry name" value="Peripheral subunit-binding domain of 2-oxo acid dehydrogenase complex"/>
    <property type="match status" value="1"/>
</dbReference>
<dbReference type="EMBL" id="CAADFQ010000078">
    <property type="protein sequence ID" value="VFK34633.1"/>
    <property type="molecule type" value="Genomic_DNA"/>
</dbReference>
<dbReference type="Pfam" id="PF00198">
    <property type="entry name" value="2-oxoacid_dh"/>
    <property type="match status" value="1"/>
</dbReference>
<dbReference type="InterPro" id="IPR023213">
    <property type="entry name" value="CAT-like_dom_sf"/>
</dbReference>
<protein>
    <recommendedName>
        <fullName evidence="9">Dihydrolipoamide acetyltransferase component of pyruvate dehydrogenase complex</fullName>
        <ecNumber evidence="9">2.3.1.-</ecNumber>
    </recommendedName>
</protein>
<evidence type="ECO:0000256" key="5">
    <source>
        <dbReference type="ARBA" id="ARBA00022823"/>
    </source>
</evidence>
<dbReference type="InterPro" id="IPR001078">
    <property type="entry name" value="2-oxoacid_DH_actylTfrase"/>
</dbReference>
<sequence length="430" mass="44998">MEVGAYGGFGLAGFLASFERTVATPLATGQNRTITKEKVLCMGTIVTVAVPDLGDFRDVEVIEALVAPGERIESGAPLITLESDKATLEVPSPQAGVVEEVAVAVGDRVSAGDAILTMTPETRTAGPVSADGVGASRPAHGSPSMRRLARELGVDARDVTGTGPRGRIRREDVARVAGDMRSPASAAGEGASALDFSGFGPVESVPLTRIQRLSGAHLARIWAQVPQVTQHDVADITDLEAFRGSLQGEDKADGARITLLGFLLKAAAAALAAFPRCNASLSADGENLVLKGYYHVGVAVDTPEGLVVPVIRDVDKKGIRALAEELALLTERARAGKISPDELKGGCFTISSLGALGGTGFTPIINAPEAAILGVGRSSLEPVYRDGALEPRRMLPLSLSYDHRIIDGAYGARFMNFLCWSLADVRRLLL</sequence>
<keyword evidence="5 9" id="KW-0450">Lipoyl</keyword>
<evidence type="ECO:0000313" key="14">
    <source>
        <dbReference type="EMBL" id="VFK34633.1"/>
    </source>
</evidence>
<dbReference type="PROSITE" id="PS50968">
    <property type="entry name" value="BIOTINYL_LIPOYL"/>
    <property type="match status" value="1"/>
</dbReference>
<evidence type="ECO:0000256" key="2">
    <source>
        <dbReference type="ARBA" id="ARBA00007317"/>
    </source>
</evidence>
<dbReference type="Gene3D" id="3.30.559.10">
    <property type="entry name" value="Chloramphenicol acetyltransferase-like domain"/>
    <property type="match status" value="1"/>
</dbReference>
<dbReference type="Pfam" id="PF02817">
    <property type="entry name" value="E3_binding"/>
    <property type="match status" value="1"/>
</dbReference>
<dbReference type="Gene3D" id="2.40.50.100">
    <property type="match status" value="1"/>
</dbReference>
<comment type="cofactor">
    <cofactor evidence="1 9">
        <name>(R)-lipoate</name>
        <dbReference type="ChEBI" id="CHEBI:83088"/>
    </cofactor>
</comment>
<evidence type="ECO:0000259" key="11">
    <source>
        <dbReference type="PROSITE" id="PS50968"/>
    </source>
</evidence>
<comment type="similarity">
    <text evidence="2 9">Belongs to the 2-oxoacid dehydrogenase family.</text>
</comment>
<keyword evidence="4 9" id="KW-0808">Transferase</keyword>
<dbReference type="PANTHER" id="PTHR43178:SF2">
    <property type="entry name" value="DIHYDROLIPOYLLYSINE-RESIDUE ACETYLTRANSFERASE COMPONENT OF PYRUVATE DEHYDROGENASE COMPLEX"/>
    <property type="match status" value="1"/>
</dbReference>
<comment type="catalytic activity">
    <reaction evidence="8">
        <text>N(6)-[(R)-dihydrolipoyl]-L-lysyl-[protein] + acetyl-CoA = N(6)-[(R)-S(8)-acetyldihydrolipoyl]-L-lysyl-[protein] + CoA</text>
        <dbReference type="Rhea" id="RHEA:17017"/>
        <dbReference type="Rhea" id="RHEA-COMP:10475"/>
        <dbReference type="Rhea" id="RHEA-COMP:10478"/>
        <dbReference type="ChEBI" id="CHEBI:57287"/>
        <dbReference type="ChEBI" id="CHEBI:57288"/>
        <dbReference type="ChEBI" id="CHEBI:83100"/>
        <dbReference type="ChEBI" id="CHEBI:83111"/>
        <dbReference type="EC" id="2.3.1.12"/>
    </reaction>
</comment>
<evidence type="ECO:0000256" key="7">
    <source>
        <dbReference type="ARBA" id="ARBA00025211"/>
    </source>
</evidence>
<proteinExistence type="inferred from homology"/>
<dbReference type="InterPro" id="IPR036625">
    <property type="entry name" value="E3-bd_dom_sf"/>
</dbReference>
<name>A0A451BEY3_9GAMM</name>
<dbReference type="CDD" id="cd06849">
    <property type="entry name" value="lipoyl_domain"/>
    <property type="match status" value="1"/>
</dbReference>
<dbReference type="InterPro" id="IPR004167">
    <property type="entry name" value="PSBD"/>
</dbReference>
<gene>
    <name evidence="13" type="ORF">BECKMB1821G_GA0114241_10785</name>
    <name evidence="15" type="ORF">BECKMB1821H_GA0114242_10785</name>
    <name evidence="14" type="ORF">BECKMB1821I_GA0114274_10785</name>
</gene>
<dbReference type="InterPro" id="IPR000089">
    <property type="entry name" value="Biotin_lipoyl"/>
</dbReference>
<keyword evidence="6 9" id="KW-0012">Acyltransferase</keyword>
<evidence type="ECO:0000313" key="15">
    <source>
        <dbReference type="EMBL" id="VFK76835.1"/>
    </source>
</evidence>
<feature type="domain" description="Lipoyl-binding" evidence="11">
    <location>
        <begin position="45"/>
        <end position="119"/>
    </location>
</feature>
<dbReference type="SUPFAM" id="SSF51230">
    <property type="entry name" value="Single hybrid motif"/>
    <property type="match status" value="1"/>
</dbReference>
<organism evidence="15">
    <name type="scientific">Candidatus Kentrum sp. MB</name>
    <dbReference type="NCBI Taxonomy" id="2138164"/>
    <lineage>
        <taxon>Bacteria</taxon>
        <taxon>Pseudomonadati</taxon>
        <taxon>Pseudomonadota</taxon>
        <taxon>Gammaproteobacteria</taxon>
        <taxon>Candidatus Kentrum</taxon>
    </lineage>
</organism>
<dbReference type="GO" id="GO:0004742">
    <property type="term" value="F:dihydrolipoyllysine-residue acetyltransferase activity"/>
    <property type="evidence" value="ECO:0007669"/>
    <property type="project" value="UniProtKB-EC"/>
</dbReference>
<evidence type="ECO:0000256" key="1">
    <source>
        <dbReference type="ARBA" id="ARBA00001938"/>
    </source>
</evidence>
<dbReference type="FunFam" id="3.30.559.10:FF:000004">
    <property type="entry name" value="Acetyltransferase component of pyruvate dehydrogenase complex"/>
    <property type="match status" value="1"/>
</dbReference>
<evidence type="ECO:0000256" key="6">
    <source>
        <dbReference type="ARBA" id="ARBA00023315"/>
    </source>
</evidence>
<reference evidence="15" key="1">
    <citation type="submission" date="2019-02" db="EMBL/GenBank/DDBJ databases">
        <authorList>
            <person name="Gruber-Vodicka R. H."/>
            <person name="Seah K. B. B."/>
        </authorList>
    </citation>
    <scope>NUCLEOTIDE SEQUENCE</scope>
    <source>
        <strain evidence="13">BECK_BZ197</strain>
        <strain evidence="15">BECK_BZ198</strain>
        <strain evidence="14">BECK_BZ199</strain>
    </source>
</reference>
<dbReference type="InterPro" id="IPR011053">
    <property type="entry name" value="Single_hybrid_motif"/>
</dbReference>
<dbReference type="PROSITE" id="PS00189">
    <property type="entry name" value="LIPOYL"/>
    <property type="match status" value="1"/>
</dbReference>
<evidence type="ECO:0000313" key="13">
    <source>
        <dbReference type="EMBL" id="VFK31139.1"/>
    </source>
</evidence>
<dbReference type="GO" id="GO:0031405">
    <property type="term" value="F:lipoic acid binding"/>
    <property type="evidence" value="ECO:0007669"/>
    <property type="project" value="TreeGrafter"/>
</dbReference>
<comment type="function">
    <text evidence="7">The pyruvate dehydrogenase complex catalyzes the overall conversion of pyruvate to acetyl-CoA and CO(2). It contains multiple copies of three enzymatic components: pyruvate dehydrogenase (E1), dihydrolipoamide acetyltransferase (E2) and lipoamide dehydrogenase (E3).</text>
</comment>
<keyword evidence="15" id="KW-0670">Pyruvate</keyword>
<feature type="domain" description="Peripheral subunit-binding (PSBD)" evidence="12">
    <location>
        <begin position="140"/>
        <end position="177"/>
    </location>
</feature>
<feature type="region of interest" description="Disordered" evidence="10">
    <location>
        <begin position="123"/>
        <end position="144"/>
    </location>
</feature>
<dbReference type="Pfam" id="PF00364">
    <property type="entry name" value="Biotin_lipoyl"/>
    <property type="match status" value="1"/>
</dbReference>
<dbReference type="EC" id="2.3.1.-" evidence="9"/>
<evidence type="ECO:0000256" key="4">
    <source>
        <dbReference type="ARBA" id="ARBA00022679"/>
    </source>
</evidence>
<dbReference type="AlphaFoldDB" id="A0A451BEY3"/>
<evidence type="ECO:0000256" key="3">
    <source>
        <dbReference type="ARBA" id="ARBA00011484"/>
    </source>
</evidence>
<evidence type="ECO:0000256" key="9">
    <source>
        <dbReference type="RuleBase" id="RU003423"/>
    </source>
</evidence>
<comment type="subunit">
    <text evidence="3">Forms a 24-polypeptide structural core with octahedral symmetry.</text>
</comment>
<dbReference type="Gene3D" id="4.10.320.10">
    <property type="entry name" value="E3-binding domain"/>
    <property type="match status" value="1"/>
</dbReference>
<evidence type="ECO:0000259" key="12">
    <source>
        <dbReference type="PROSITE" id="PS51826"/>
    </source>
</evidence>
<evidence type="ECO:0000256" key="10">
    <source>
        <dbReference type="SAM" id="MobiDB-lite"/>
    </source>
</evidence>
<dbReference type="PROSITE" id="PS51826">
    <property type="entry name" value="PSBD"/>
    <property type="match status" value="1"/>
</dbReference>
<dbReference type="GO" id="GO:0006086">
    <property type="term" value="P:pyruvate decarboxylation to acetyl-CoA"/>
    <property type="evidence" value="ECO:0007669"/>
    <property type="project" value="TreeGrafter"/>
</dbReference>
<accession>A0A451BEY3</accession>
<dbReference type="InterPro" id="IPR050743">
    <property type="entry name" value="2-oxoacid_DH_E2_comp"/>
</dbReference>